<keyword evidence="4" id="KW-1185">Reference proteome</keyword>
<dbReference type="OrthoDB" id="433681at2"/>
<dbReference type="AlphaFoldDB" id="A0A2T1C7G1"/>
<organism evidence="3 4">
    <name type="scientific">Merismopedia glauca CCAP 1448/3</name>
    <dbReference type="NCBI Taxonomy" id="1296344"/>
    <lineage>
        <taxon>Bacteria</taxon>
        <taxon>Bacillati</taxon>
        <taxon>Cyanobacteriota</taxon>
        <taxon>Cyanophyceae</taxon>
        <taxon>Synechococcales</taxon>
        <taxon>Merismopediaceae</taxon>
        <taxon>Merismopedia</taxon>
    </lineage>
</organism>
<dbReference type="InterPro" id="IPR001296">
    <property type="entry name" value="Glyco_trans_1"/>
</dbReference>
<dbReference type="PANTHER" id="PTHR45947">
    <property type="entry name" value="SULFOQUINOVOSYL TRANSFERASE SQD2"/>
    <property type="match status" value="1"/>
</dbReference>
<dbReference type="SUPFAM" id="SSF53756">
    <property type="entry name" value="UDP-Glycosyltransferase/glycogen phosphorylase"/>
    <property type="match status" value="1"/>
</dbReference>
<accession>A0A2T1C7G1</accession>
<keyword evidence="3" id="KW-0808">Transferase</keyword>
<reference evidence="3 4" key="1">
    <citation type="submission" date="2018-02" db="EMBL/GenBank/DDBJ databases">
        <authorList>
            <person name="Cohen D.B."/>
            <person name="Kent A.D."/>
        </authorList>
    </citation>
    <scope>NUCLEOTIDE SEQUENCE [LARGE SCALE GENOMIC DNA]</scope>
    <source>
        <strain evidence="3 4">CCAP 1448/3</strain>
    </source>
</reference>
<comment type="caution">
    <text evidence="3">The sequence shown here is derived from an EMBL/GenBank/DDBJ whole genome shotgun (WGS) entry which is preliminary data.</text>
</comment>
<gene>
    <name evidence="3" type="ORF">C7B64_05465</name>
</gene>
<dbReference type="InterPro" id="IPR050194">
    <property type="entry name" value="Glycosyltransferase_grp1"/>
</dbReference>
<evidence type="ECO:0000259" key="1">
    <source>
        <dbReference type="Pfam" id="PF00534"/>
    </source>
</evidence>
<evidence type="ECO:0000313" key="4">
    <source>
        <dbReference type="Proteomes" id="UP000238762"/>
    </source>
</evidence>
<dbReference type="EMBL" id="PVWJ01000018">
    <property type="protein sequence ID" value="PSB04083.1"/>
    <property type="molecule type" value="Genomic_DNA"/>
</dbReference>
<dbReference type="GO" id="GO:0016757">
    <property type="term" value="F:glycosyltransferase activity"/>
    <property type="evidence" value="ECO:0007669"/>
    <property type="project" value="InterPro"/>
</dbReference>
<feature type="domain" description="Glycosyl transferase family 1" evidence="1">
    <location>
        <begin position="204"/>
        <end position="361"/>
    </location>
</feature>
<evidence type="ECO:0000259" key="2">
    <source>
        <dbReference type="Pfam" id="PF13439"/>
    </source>
</evidence>
<dbReference type="InterPro" id="IPR028098">
    <property type="entry name" value="Glyco_trans_4-like_N"/>
</dbReference>
<feature type="domain" description="Glycosyltransferase subfamily 4-like N-terminal" evidence="2">
    <location>
        <begin position="14"/>
        <end position="185"/>
    </location>
</feature>
<sequence length="394" mass="44278">MKILMVIPYISSVYGGTSKVVKELTQSMSNLRAEIDIITTDANGFLKLNLPLRTWIKEDSYKVQYFPCWHKYDFIISFYLIKWLFKNIKNYDLIHINTLFSPVVLLTYWVCQIFQIPYVVTPHGMLEPWALSYKRWKKQLYFNLLEKPSLKQATAIHLLASSEANNVKLMGLSHPVIIPNGIHCQEFEKLPDPDIFYQEFPQTRNKSLILFLGRIDPKKGLDLLAPAFATVHQQFPNTHLVIAGPDSIGFLPTVQNYFTEVGCLDAVTFTGMLGGALKLAALAAASIYVAPSYSEGFSMSVLEGMASGLPCVITTGCNFPEAERARAAYIVNIEAEAIANALIECLSHPLEAKAMGDRARQLVLGKYTWEQSAIKMIQVYDAIIQQQPIPTLES</sequence>
<proteinExistence type="predicted"/>
<dbReference type="PANTHER" id="PTHR45947:SF15">
    <property type="entry name" value="TEICHURONIC ACID BIOSYNTHESIS GLYCOSYLTRANSFERASE TUAC-RELATED"/>
    <property type="match status" value="1"/>
</dbReference>
<dbReference type="Proteomes" id="UP000238762">
    <property type="component" value="Unassembled WGS sequence"/>
</dbReference>
<dbReference type="RefSeq" id="WP_106287642.1">
    <property type="nucleotide sequence ID" value="NZ_CAWNTC010000216.1"/>
</dbReference>
<dbReference type="Pfam" id="PF13439">
    <property type="entry name" value="Glyco_transf_4"/>
    <property type="match status" value="1"/>
</dbReference>
<name>A0A2T1C7G1_9CYAN</name>
<protein>
    <submittedName>
        <fullName evidence="3">Glycosyltransferase</fullName>
    </submittedName>
</protein>
<evidence type="ECO:0000313" key="3">
    <source>
        <dbReference type="EMBL" id="PSB04083.1"/>
    </source>
</evidence>
<dbReference type="Gene3D" id="3.40.50.2000">
    <property type="entry name" value="Glycogen Phosphorylase B"/>
    <property type="match status" value="2"/>
</dbReference>
<dbReference type="Pfam" id="PF00534">
    <property type="entry name" value="Glycos_transf_1"/>
    <property type="match status" value="1"/>
</dbReference>
<reference evidence="3 4" key="2">
    <citation type="submission" date="2018-03" db="EMBL/GenBank/DDBJ databases">
        <title>The ancient ancestry and fast evolution of plastids.</title>
        <authorList>
            <person name="Moore K.R."/>
            <person name="Magnabosco C."/>
            <person name="Momper L."/>
            <person name="Gold D.A."/>
            <person name="Bosak T."/>
            <person name="Fournier G.P."/>
        </authorList>
    </citation>
    <scope>NUCLEOTIDE SEQUENCE [LARGE SCALE GENOMIC DNA]</scope>
    <source>
        <strain evidence="3 4">CCAP 1448/3</strain>
    </source>
</reference>